<dbReference type="OrthoDB" id="9803828at2"/>
<dbReference type="Proteomes" id="UP000265768">
    <property type="component" value="Unassembled WGS sequence"/>
</dbReference>
<evidence type="ECO:0000313" key="3">
    <source>
        <dbReference type="EMBL" id="RJL34582.1"/>
    </source>
</evidence>
<feature type="domain" description="BD-FAE-like" evidence="2">
    <location>
        <begin position="39"/>
        <end position="131"/>
    </location>
</feature>
<dbReference type="SUPFAM" id="SSF53474">
    <property type="entry name" value="alpha/beta-Hydrolases"/>
    <property type="match status" value="1"/>
</dbReference>
<dbReference type="InterPro" id="IPR049492">
    <property type="entry name" value="BD-FAE-like_dom"/>
</dbReference>
<keyword evidence="4" id="KW-1185">Reference proteome</keyword>
<evidence type="ECO:0000259" key="2">
    <source>
        <dbReference type="Pfam" id="PF20434"/>
    </source>
</evidence>
<dbReference type="Gene3D" id="3.40.50.1820">
    <property type="entry name" value="alpha/beta hydrolase"/>
    <property type="match status" value="1"/>
</dbReference>
<organism evidence="3 4">
    <name type="scientific">Bailinhaonella thermotolerans</name>
    <dbReference type="NCBI Taxonomy" id="1070861"/>
    <lineage>
        <taxon>Bacteria</taxon>
        <taxon>Bacillati</taxon>
        <taxon>Actinomycetota</taxon>
        <taxon>Actinomycetes</taxon>
        <taxon>Streptosporangiales</taxon>
        <taxon>Streptosporangiaceae</taxon>
        <taxon>Bailinhaonella</taxon>
    </lineage>
</organism>
<name>A0A3A4BIC5_9ACTN</name>
<sequence length="258" mass="27699">MRRYRSESEAAVAGLPGFPGVVYDEVSGERLDVWGARGGEARPVFVFLHGGYWRALSREDSAFMARALDREGVATVVPDYTLAPAVTLEEIVRQVRAAVAWVYRRGSRFGLDPERIVVGGSSAGGHLAGMAMADGWQAGFGVPSDVVKAGMPVSGLFDLRPLTRVYVNEWLGLDLERAAALSPGLLPRRECPAVVAVAEHDGPGFLEQSRWFARRWAGAEPLVCAGRDHYDVVLDLADGEAAITRALLGLVRSLPAGG</sequence>
<evidence type="ECO:0000313" key="4">
    <source>
        <dbReference type="Proteomes" id="UP000265768"/>
    </source>
</evidence>
<dbReference type="AlphaFoldDB" id="A0A3A4BIC5"/>
<gene>
    <name evidence="3" type="ORF">D5H75_05420</name>
</gene>
<dbReference type="PANTHER" id="PTHR48081:SF33">
    <property type="entry name" value="KYNURENINE FORMAMIDASE"/>
    <property type="match status" value="1"/>
</dbReference>
<dbReference type="EMBL" id="QZEY01000002">
    <property type="protein sequence ID" value="RJL34582.1"/>
    <property type="molecule type" value="Genomic_DNA"/>
</dbReference>
<dbReference type="InterPro" id="IPR050300">
    <property type="entry name" value="GDXG_lipolytic_enzyme"/>
</dbReference>
<dbReference type="PANTHER" id="PTHR48081">
    <property type="entry name" value="AB HYDROLASE SUPERFAMILY PROTEIN C4A8.06C"/>
    <property type="match status" value="1"/>
</dbReference>
<keyword evidence="1 3" id="KW-0378">Hydrolase</keyword>
<dbReference type="Pfam" id="PF20434">
    <property type="entry name" value="BD-FAE"/>
    <property type="match status" value="1"/>
</dbReference>
<accession>A0A3A4BIC5</accession>
<dbReference type="GO" id="GO:0016787">
    <property type="term" value="F:hydrolase activity"/>
    <property type="evidence" value="ECO:0007669"/>
    <property type="project" value="UniProtKB-KW"/>
</dbReference>
<reference evidence="3 4" key="1">
    <citation type="submission" date="2018-09" db="EMBL/GenBank/DDBJ databases">
        <title>YIM 75507 draft genome.</title>
        <authorList>
            <person name="Tang S."/>
            <person name="Feng Y."/>
        </authorList>
    </citation>
    <scope>NUCLEOTIDE SEQUENCE [LARGE SCALE GENOMIC DNA]</scope>
    <source>
        <strain evidence="3 4">YIM 75507</strain>
    </source>
</reference>
<evidence type="ECO:0000256" key="1">
    <source>
        <dbReference type="ARBA" id="ARBA00022801"/>
    </source>
</evidence>
<dbReference type="InterPro" id="IPR029058">
    <property type="entry name" value="AB_hydrolase_fold"/>
</dbReference>
<comment type="caution">
    <text evidence="3">The sequence shown here is derived from an EMBL/GenBank/DDBJ whole genome shotgun (WGS) entry which is preliminary data.</text>
</comment>
<protein>
    <submittedName>
        <fullName evidence="3">Alpha/beta hydrolase</fullName>
    </submittedName>
</protein>
<proteinExistence type="predicted"/>